<evidence type="ECO:0000313" key="6">
    <source>
        <dbReference type="Proteomes" id="UP001060336"/>
    </source>
</evidence>
<dbReference type="InterPro" id="IPR029045">
    <property type="entry name" value="ClpP/crotonase-like_dom_sf"/>
</dbReference>
<dbReference type="InterPro" id="IPR045004">
    <property type="entry name" value="ECH_dom"/>
</dbReference>
<dbReference type="FunFam" id="3.90.226.10:FF:000026">
    <property type="entry name" value="3-hydroxyisobutyryl-CoA hydrolase, mitochondrial"/>
    <property type="match status" value="1"/>
</dbReference>
<evidence type="ECO:0000313" key="5">
    <source>
        <dbReference type="EMBL" id="UUX50391.1"/>
    </source>
</evidence>
<accession>A0A9J7ASX9</accession>
<dbReference type="RefSeq" id="WP_257769556.1">
    <property type="nucleotide sequence ID" value="NZ_CP102480.1"/>
</dbReference>
<gene>
    <name evidence="5" type="ORF">NUH88_01580</name>
</gene>
<evidence type="ECO:0000256" key="1">
    <source>
        <dbReference type="ARBA" id="ARBA00001709"/>
    </source>
</evidence>
<keyword evidence="6" id="KW-1185">Reference proteome</keyword>
<evidence type="ECO:0000259" key="4">
    <source>
        <dbReference type="Pfam" id="PF16113"/>
    </source>
</evidence>
<dbReference type="KEGG" id="naci:NUH88_01580"/>
<evidence type="ECO:0000256" key="3">
    <source>
        <dbReference type="ARBA" id="ARBA00022801"/>
    </source>
</evidence>
<evidence type="ECO:0000256" key="2">
    <source>
        <dbReference type="ARBA" id="ARBA00011915"/>
    </source>
</evidence>
<reference evidence="5" key="1">
    <citation type="submission" date="2022-08" db="EMBL/GenBank/DDBJ databases">
        <title>Nisaea acidiphila sp. nov., isolated from a marine algal debris and emended description of the genus Nisaea Urios et al. 2008.</title>
        <authorList>
            <person name="Kwon K."/>
        </authorList>
    </citation>
    <scope>NUCLEOTIDE SEQUENCE</scope>
    <source>
        <strain evidence="5">MEBiC11861</strain>
    </source>
</reference>
<dbReference type="PANTHER" id="PTHR43176:SF3">
    <property type="entry name" value="3-HYDROXYISOBUTYRYL-COA HYDROLASE, MITOCHONDRIAL"/>
    <property type="match status" value="1"/>
</dbReference>
<dbReference type="AlphaFoldDB" id="A0A9J7ASX9"/>
<protein>
    <recommendedName>
        <fullName evidence="2">3-hydroxyisobutyryl-CoA hydrolase</fullName>
        <ecNumber evidence="2">3.1.2.4</ecNumber>
    </recommendedName>
</protein>
<sequence length="356" mass="37725">MTEEVRFEIRGGFGCITLDRQRALNALTLEIIRAMQVQIDAWAEDPKVGAILVEGAGERAFCAGGDVVAVRRSRLEEGSDGGATPQFILDFFGEEYRLNRTISELPKPYIALLDGVTMGGGVGISVHGDFRIVTDRTLFAMPETGIGLFPDVGGGWFLPRCPGETGTYLALTGTPVKAADCLYVGAATHYVPSDGIDALRDALTGIAVVDDMAGAIGAVLAEFAAPAGDAPLAAHRDVIDRAFGGDSIEEILGALKETGGAFATETAELLGTRSPTSLKMTLELMRRGARCASLAEDLEMEFALVQSFMTGADFFEGVRALLVEKDRNPKWSPADLSGVGPEQVEAFFARDGKAAL</sequence>
<proteinExistence type="predicted"/>
<dbReference type="GO" id="GO:0006574">
    <property type="term" value="P:L-valine catabolic process"/>
    <property type="evidence" value="ECO:0007669"/>
    <property type="project" value="TreeGrafter"/>
</dbReference>
<dbReference type="EMBL" id="CP102480">
    <property type="protein sequence ID" value="UUX50391.1"/>
    <property type="molecule type" value="Genomic_DNA"/>
</dbReference>
<dbReference type="NCBIfam" id="NF004127">
    <property type="entry name" value="PRK05617.1"/>
    <property type="match status" value="1"/>
</dbReference>
<comment type="catalytic activity">
    <reaction evidence="1">
        <text>3-hydroxy-2-methylpropanoyl-CoA + H2O = 3-hydroxy-2-methylpropanoate + CoA + H(+)</text>
        <dbReference type="Rhea" id="RHEA:20888"/>
        <dbReference type="ChEBI" id="CHEBI:11805"/>
        <dbReference type="ChEBI" id="CHEBI:15377"/>
        <dbReference type="ChEBI" id="CHEBI:15378"/>
        <dbReference type="ChEBI" id="CHEBI:57287"/>
        <dbReference type="ChEBI" id="CHEBI:57340"/>
        <dbReference type="EC" id="3.1.2.4"/>
    </reaction>
</comment>
<dbReference type="Pfam" id="PF16113">
    <property type="entry name" value="ECH_2"/>
    <property type="match status" value="1"/>
</dbReference>
<dbReference type="GO" id="GO:0003860">
    <property type="term" value="F:3-hydroxyisobutyryl-CoA hydrolase activity"/>
    <property type="evidence" value="ECO:0007669"/>
    <property type="project" value="UniProtKB-EC"/>
</dbReference>
<dbReference type="Gene3D" id="3.90.226.10">
    <property type="entry name" value="2-enoyl-CoA Hydratase, Chain A, domain 1"/>
    <property type="match status" value="1"/>
</dbReference>
<dbReference type="EC" id="3.1.2.4" evidence="2"/>
<keyword evidence="3" id="KW-0378">Hydrolase</keyword>
<dbReference type="SUPFAM" id="SSF52096">
    <property type="entry name" value="ClpP/crotonase"/>
    <property type="match status" value="1"/>
</dbReference>
<name>A0A9J7ASX9_9PROT</name>
<dbReference type="InterPro" id="IPR032259">
    <property type="entry name" value="HIBYL-CoA-H"/>
</dbReference>
<feature type="domain" description="Enoyl-CoA hydratase/isomerase" evidence="4">
    <location>
        <begin position="14"/>
        <end position="348"/>
    </location>
</feature>
<dbReference type="CDD" id="cd06558">
    <property type="entry name" value="crotonase-like"/>
    <property type="match status" value="1"/>
</dbReference>
<dbReference type="Proteomes" id="UP001060336">
    <property type="component" value="Chromosome"/>
</dbReference>
<dbReference type="PANTHER" id="PTHR43176">
    <property type="entry name" value="3-HYDROXYISOBUTYRYL-COA HYDROLASE-RELATED"/>
    <property type="match status" value="1"/>
</dbReference>
<organism evidence="5 6">
    <name type="scientific">Nisaea acidiphila</name>
    <dbReference type="NCBI Taxonomy" id="1862145"/>
    <lineage>
        <taxon>Bacteria</taxon>
        <taxon>Pseudomonadati</taxon>
        <taxon>Pseudomonadota</taxon>
        <taxon>Alphaproteobacteria</taxon>
        <taxon>Rhodospirillales</taxon>
        <taxon>Thalassobaculaceae</taxon>
        <taxon>Nisaea</taxon>
    </lineage>
</organism>